<reference evidence="5 6" key="1">
    <citation type="submission" date="2022-05" db="EMBL/GenBank/DDBJ databases">
        <authorList>
            <consortium name="Genoscope - CEA"/>
            <person name="William W."/>
        </authorList>
    </citation>
    <scope>NUCLEOTIDE SEQUENCE [LARGE SCALE GENOMIC DNA]</scope>
</reference>
<evidence type="ECO:0000313" key="5">
    <source>
        <dbReference type="EMBL" id="CAH3016022.1"/>
    </source>
</evidence>
<dbReference type="Proteomes" id="UP001159427">
    <property type="component" value="Unassembled WGS sequence"/>
</dbReference>
<dbReference type="SMART" id="SM00667">
    <property type="entry name" value="LisH"/>
    <property type="match status" value="1"/>
</dbReference>
<proteinExistence type="inferred from homology"/>
<dbReference type="SMART" id="SM00757">
    <property type="entry name" value="CRA"/>
    <property type="match status" value="1"/>
</dbReference>
<dbReference type="InterPro" id="IPR013320">
    <property type="entry name" value="ConA-like_dom_sf"/>
</dbReference>
<feature type="compositionally biased region" description="Low complexity" evidence="2">
    <location>
        <begin position="392"/>
        <end position="406"/>
    </location>
</feature>
<comment type="similarity">
    <text evidence="1">Belongs to the RANBP9/10 family.</text>
</comment>
<dbReference type="Pfam" id="PF00622">
    <property type="entry name" value="SPRY"/>
    <property type="match status" value="1"/>
</dbReference>
<gene>
    <name evidence="5" type="ORF">PEVE_00024584</name>
</gene>
<evidence type="ECO:0000256" key="2">
    <source>
        <dbReference type="SAM" id="MobiDB-lite"/>
    </source>
</evidence>
<comment type="caution">
    <text evidence="5">The sequence shown here is derived from an EMBL/GenBank/DDBJ whole genome shotgun (WGS) entry which is preliminary data.</text>
</comment>
<evidence type="ECO:0008006" key="7">
    <source>
        <dbReference type="Google" id="ProtNLM"/>
    </source>
</evidence>
<keyword evidence="6" id="KW-1185">Reference proteome</keyword>
<dbReference type="InterPro" id="IPR013144">
    <property type="entry name" value="CRA_dom"/>
</dbReference>
<evidence type="ECO:0000259" key="4">
    <source>
        <dbReference type="PROSITE" id="PS50897"/>
    </source>
</evidence>
<feature type="domain" description="CTLH" evidence="4">
    <location>
        <begin position="315"/>
        <end position="372"/>
    </location>
</feature>
<dbReference type="InterPro" id="IPR050618">
    <property type="entry name" value="Ubq-SigPath_Reg"/>
</dbReference>
<accession>A0ABN8LIK0</accession>
<dbReference type="InterPro" id="IPR043136">
    <property type="entry name" value="B30.2/SPRY_sf"/>
</dbReference>
<dbReference type="InterPro" id="IPR006595">
    <property type="entry name" value="CTLH_C"/>
</dbReference>
<dbReference type="InterPro" id="IPR001870">
    <property type="entry name" value="B30.2/SPRY"/>
</dbReference>
<dbReference type="InterPro" id="IPR024964">
    <property type="entry name" value="CTLH/CRA"/>
</dbReference>
<evidence type="ECO:0000313" key="6">
    <source>
        <dbReference type="Proteomes" id="UP001159427"/>
    </source>
</evidence>
<feature type="region of interest" description="Disordered" evidence="2">
    <location>
        <begin position="372"/>
        <end position="406"/>
    </location>
</feature>
<feature type="compositionally biased region" description="Polar residues" evidence="2">
    <location>
        <begin position="379"/>
        <end position="391"/>
    </location>
</feature>
<dbReference type="CDD" id="cd12909">
    <property type="entry name" value="SPRY_RanBP9_10"/>
    <property type="match status" value="1"/>
</dbReference>
<organism evidence="5 6">
    <name type="scientific">Porites evermanni</name>
    <dbReference type="NCBI Taxonomy" id="104178"/>
    <lineage>
        <taxon>Eukaryota</taxon>
        <taxon>Metazoa</taxon>
        <taxon>Cnidaria</taxon>
        <taxon>Anthozoa</taxon>
        <taxon>Hexacorallia</taxon>
        <taxon>Scleractinia</taxon>
        <taxon>Fungiina</taxon>
        <taxon>Poritidae</taxon>
        <taxon>Porites</taxon>
    </lineage>
</organism>
<sequence>MNGGNSNLFSQFPLKVRGPALSGSFPGSFADPRDAMACTNSNMAAGSSSSSSNFDTSQQVDRIALLYPKVVESETPLPRSWSPKDKFTFIGLSQNNLKVHYKGVGKTHKDAASVRATHPIPAACGIYYFEVRIVSKGRDGYMGIGLSAQGVNMNRLPGWEKNSYGYHGDDGHSFCSSGNGKPYGPTFTTGDVIGCGVNLIDNTCFYTKNGVNLGIAFTDLPPNLYPTVGLQTPGEVVDANFGQKPFMYDIEEVMKEVHARTRRTIQTFPFTDKEGLWQTTLQKIVSTYLVHHGYCATAEAFAKSTGQSFTEEMASIKNRQRIQKLVLAGRIGEAIETTQTLYPGLLERDPNLLFLLKCRQFVEMVSGCDSDVRPAAHSPRSSPNVSPTHSYSATSVGSVGSSSSSATNGFVTNGTCIDNGFDADNMPMEVEEFEESSSNGLLNGTAKMEENDYSPSRVESRQTCCHNRTVLEKILTFGRELQNMSIQLRREHGKNETNKKALQEAFSLLAYTDPWSSPVGYLLDPVQREPICSSLNSAILDSHQLPRKPPLDLILGQAQECLKLMSKCGLGACAFASVEEYM</sequence>
<dbReference type="PROSITE" id="PS50188">
    <property type="entry name" value="B302_SPRY"/>
    <property type="match status" value="1"/>
</dbReference>
<dbReference type="Pfam" id="PF10607">
    <property type="entry name" value="CTLH"/>
    <property type="match status" value="1"/>
</dbReference>
<dbReference type="SMART" id="SM00668">
    <property type="entry name" value="CTLH"/>
    <property type="match status" value="1"/>
</dbReference>
<dbReference type="PROSITE" id="PS50897">
    <property type="entry name" value="CTLH"/>
    <property type="match status" value="1"/>
</dbReference>
<evidence type="ECO:0000256" key="1">
    <source>
        <dbReference type="ARBA" id="ARBA00006535"/>
    </source>
</evidence>
<protein>
    <recommendedName>
        <fullName evidence="7">Ran-binding protein 9</fullName>
    </recommendedName>
</protein>
<dbReference type="PANTHER" id="PTHR12864">
    <property type="entry name" value="RAN BINDING PROTEIN 9-RELATED"/>
    <property type="match status" value="1"/>
</dbReference>
<dbReference type="InterPro" id="IPR003877">
    <property type="entry name" value="SPRY_dom"/>
</dbReference>
<dbReference type="Pfam" id="PF08513">
    <property type="entry name" value="LisH"/>
    <property type="match status" value="1"/>
</dbReference>
<dbReference type="SMART" id="SM00449">
    <property type="entry name" value="SPRY"/>
    <property type="match status" value="1"/>
</dbReference>
<dbReference type="SUPFAM" id="SSF49899">
    <property type="entry name" value="Concanavalin A-like lectins/glucanases"/>
    <property type="match status" value="1"/>
</dbReference>
<feature type="domain" description="B30.2/SPRY" evidence="3">
    <location>
        <begin position="59"/>
        <end position="246"/>
    </location>
</feature>
<dbReference type="Gene3D" id="2.60.120.920">
    <property type="match status" value="1"/>
</dbReference>
<name>A0ABN8LIK0_9CNID</name>
<evidence type="ECO:0000259" key="3">
    <source>
        <dbReference type="PROSITE" id="PS50188"/>
    </source>
</evidence>
<dbReference type="EMBL" id="CALNXI010000033">
    <property type="protein sequence ID" value="CAH3016022.1"/>
    <property type="molecule type" value="Genomic_DNA"/>
</dbReference>
<dbReference type="InterPro" id="IPR035782">
    <property type="entry name" value="SPRY_RanBP9/10"/>
</dbReference>
<dbReference type="PROSITE" id="PS50896">
    <property type="entry name" value="LISH"/>
    <property type="match status" value="1"/>
</dbReference>
<dbReference type="InterPro" id="IPR006594">
    <property type="entry name" value="LisH"/>
</dbReference>